<dbReference type="PANTHER" id="PTHR12993:SF11">
    <property type="entry name" value="N-ACETYLGLUCOSAMINYL-PHOSPHATIDYLINOSITOL DE-N-ACETYLASE"/>
    <property type="match status" value="1"/>
</dbReference>
<dbReference type="SUPFAM" id="SSF102588">
    <property type="entry name" value="LmbE-like"/>
    <property type="match status" value="1"/>
</dbReference>
<evidence type="ECO:0000256" key="1">
    <source>
        <dbReference type="ARBA" id="ARBA00022833"/>
    </source>
</evidence>
<reference evidence="2 3" key="1">
    <citation type="submission" date="2024-09" db="EMBL/GenBank/DDBJ databases">
        <authorList>
            <person name="Sun Q."/>
            <person name="Mori K."/>
        </authorList>
    </citation>
    <scope>NUCLEOTIDE SEQUENCE [LARGE SCALE GENOMIC DNA]</scope>
    <source>
        <strain evidence="2 3">TBRC 1432</strain>
    </source>
</reference>
<dbReference type="PANTHER" id="PTHR12993">
    <property type="entry name" value="N-ACETYLGLUCOSAMINYL-PHOSPHATIDYLINOSITOL DE-N-ACETYLASE-RELATED"/>
    <property type="match status" value="1"/>
</dbReference>
<accession>A0ABV6MYM6</accession>
<keyword evidence="3" id="KW-1185">Reference proteome</keyword>
<name>A0ABV6MYM6_9PSEU</name>
<dbReference type="Gene3D" id="3.40.50.10320">
    <property type="entry name" value="LmbE-like"/>
    <property type="match status" value="1"/>
</dbReference>
<comment type="caution">
    <text evidence="2">The sequence shown here is derived from an EMBL/GenBank/DDBJ whole genome shotgun (WGS) entry which is preliminary data.</text>
</comment>
<dbReference type="InterPro" id="IPR003737">
    <property type="entry name" value="GlcNAc_PI_deacetylase-related"/>
</dbReference>
<dbReference type="GO" id="GO:0016787">
    <property type="term" value="F:hydrolase activity"/>
    <property type="evidence" value="ECO:0007669"/>
    <property type="project" value="UniProtKB-KW"/>
</dbReference>
<evidence type="ECO:0000313" key="2">
    <source>
        <dbReference type="EMBL" id="MFC0545389.1"/>
    </source>
</evidence>
<gene>
    <name evidence="2" type="ORF">ACFFH7_28030</name>
</gene>
<evidence type="ECO:0000313" key="3">
    <source>
        <dbReference type="Proteomes" id="UP001589810"/>
    </source>
</evidence>
<dbReference type="Pfam" id="PF02585">
    <property type="entry name" value="PIG-L"/>
    <property type="match status" value="1"/>
</dbReference>
<sequence length="257" mass="28102">MTVRTVLGVFAHPDDECTSAGGVLALYSDAGVRVVLVSCTNGEFGDDVGGVKPGEAGHDRRRVAEARSRELDAACGRLGAQTVERLAYHDSGLPGWAKWADTTVFSAVGVEEVAARVRVLLAQYRPEVVLTHNPDAGHEHVDHRHAAAATALAVLPETTLYFGAHGAKRAEQLREALGRNGIERPKPDGERKRVLELIEQRITTRIELGPYVHRKRQALFEHRSQLTSSAAAQLTPQQYEQVFATETFIRVQGDIEL</sequence>
<proteinExistence type="predicted"/>
<keyword evidence="1" id="KW-0862">Zinc</keyword>
<organism evidence="2 3">
    <name type="scientific">Kutzneria chonburiensis</name>
    <dbReference type="NCBI Taxonomy" id="1483604"/>
    <lineage>
        <taxon>Bacteria</taxon>
        <taxon>Bacillati</taxon>
        <taxon>Actinomycetota</taxon>
        <taxon>Actinomycetes</taxon>
        <taxon>Pseudonocardiales</taxon>
        <taxon>Pseudonocardiaceae</taxon>
        <taxon>Kutzneria</taxon>
    </lineage>
</organism>
<dbReference type="Proteomes" id="UP001589810">
    <property type="component" value="Unassembled WGS sequence"/>
</dbReference>
<keyword evidence="2" id="KW-0378">Hydrolase</keyword>
<dbReference type="EC" id="3.5.1.-" evidence="2"/>
<dbReference type="RefSeq" id="WP_273934678.1">
    <property type="nucleotide sequence ID" value="NZ_CP097263.1"/>
</dbReference>
<dbReference type="InterPro" id="IPR024078">
    <property type="entry name" value="LmbE-like_dom_sf"/>
</dbReference>
<protein>
    <submittedName>
        <fullName evidence="2">PIG-L deacetylase family protein</fullName>
        <ecNumber evidence="2">3.5.1.-</ecNumber>
    </submittedName>
</protein>
<dbReference type="EMBL" id="JBHLUD010000009">
    <property type="protein sequence ID" value="MFC0545389.1"/>
    <property type="molecule type" value="Genomic_DNA"/>
</dbReference>